<sequence length="146" mass="16360">MTLSHRAAIEIRMWLEDQAQAHQHFNHVRSVVINAEVMAAPLIRICIPSPGPLTVIKALEVIIPKVSTWFGIVSDVLITWQSTIHGIECLVFRLKKSMLLIRTKPGCGNEVSQISQKLAEDIDNLEYITVLRASDGAALRFSNAFW</sequence>
<dbReference type="OrthoDB" id="3564945at2759"/>
<protein>
    <submittedName>
        <fullName evidence="1">Uncharacterized protein</fullName>
    </submittedName>
</protein>
<keyword evidence="2" id="KW-1185">Reference proteome</keyword>
<proteinExistence type="predicted"/>
<accession>A0A1E1L5K2</accession>
<name>A0A1E1L5K2_9HELO</name>
<dbReference type="AlphaFoldDB" id="A0A1E1L5K2"/>
<dbReference type="EMBL" id="FJUX01000079">
    <property type="protein sequence ID" value="CZT05755.1"/>
    <property type="molecule type" value="Genomic_DNA"/>
</dbReference>
<reference evidence="2" key="1">
    <citation type="submission" date="2016-03" db="EMBL/GenBank/DDBJ databases">
        <authorList>
            <person name="Guldener U."/>
        </authorList>
    </citation>
    <scope>NUCLEOTIDE SEQUENCE [LARGE SCALE GENOMIC DNA]</scope>
    <source>
        <strain evidence="2">04CH-RAC-A.6.1</strain>
    </source>
</reference>
<dbReference type="Proteomes" id="UP000178912">
    <property type="component" value="Unassembled WGS sequence"/>
</dbReference>
<organism evidence="1 2">
    <name type="scientific">Rhynchosporium agropyri</name>
    <dbReference type="NCBI Taxonomy" id="914238"/>
    <lineage>
        <taxon>Eukaryota</taxon>
        <taxon>Fungi</taxon>
        <taxon>Dikarya</taxon>
        <taxon>Ascomycota</taxon>
        <taxon>Pezizomycotina</taxon>
        <taxon>Leotiomycetes</taxon>
        <taxon>Helotiales</taxon>
        <taxon>Ploettnerulaceae</taxon>
        <taxon>Rhynchosporium</taxon>
    </lineage>
</organism>
<evidence type="ECO:0000313" key="2">
    <source>
        <dbReference type="Proteomes" id="UP000178912"/>
    </source>
</evidence>
<gene>
    <name evidence="1" type="ORF">RAG0_11737</name>
</gene>
<evidence type="ECO:0000313" key="1">
    <source>
        <dbReference type="EMBL" id="CZT05755.1"/>
    </source>
</evidence>